<dbReference type="InterPro" id="IPR013096">
    <property type="entry name" value="Cupin_2"/>
</dbReference>
<dbReference type="SUPFAM" id="SSF51182">
    <property type="entry name" value="RmlC-like cupins"/>
    <property type="match status" value="1"/>
</dbReference>
<dbReference type="OrthoDB" id="195923at2"/>
<reference evidence="2 3" key="1">
    <citation type="submission" date="2016-10" db="EMBL/GenBank/DDBJ databases">
        <authorList>
            <person name="de Groot N.N."/>
        </authorList>
    </citation>
    <scope>NUCLEOTIDE SEQUENCE [LARGE SCALE GENOMIC DNA]</scope>
    <source>
        <strain evidence="3">E92,LMG 26720,CCM 7988</strain>
    </source>
</reference>
<keyword evidence="3" id="KW-1185">Reference proteome</keyword>
<name>A0A1I5SPC1_9BACT</name>
<dbReference type="Proteomes" id="UP000199306">
    <property type="component" value="Unassembled WGS sequence"/>
</dbReference>
<dbReference type="PANTHER" id="PTHR38599:SF1">
    <property type="entry name" value="CUPIN DOMAIN PROTEIN (AFU_ORTHOLOGUE AFUA_3G13620)"/>
    <property type="match status" value="1"/>
</dbReference>
<dbReference type="Pfam" id="PF07883">
    <property type="entry name" value="Cupin_2"/>
    <property type="match status" value="1"/>
</dbReference>
<evidence type="ECO:0000313" key="3">
    <source>
        <dbReference type="Proteomes" id="UP000199306"/>
    </source>
</evidence>
<dbReference type="EMBL" id="FOXH01000005">
    <property type="protein sequence ID" value="SFP72634.1"/>
    <property type="molecule type" value="Genomic_DNA"/>
</dbReference>
<dbReference type="InterPro" id="IPR014710">
    <property type="entry name" value="RmlC-like_jellyroll"/>
</dbReference>
<protein>
    <submittedName>
        <fullName evidence="2">Cupin domain protein</fullName>
    </submittedName>
</protein>
<dbReference type="Gene3D" id="2.60.120.10">
    <property type="entry name" value="Jelly Rolls"/>
    <property type="match status" value="1"/>
</dbReference>
<sequence length="153" mass="17454">MKTTRLLPILFLLVSVSTTYGQHHDSKSKLTKSPPPLSFESVLSKWLSDPELKEYKMESNVMTIQPGAIDTVSHRHDCELFGYVLDGEVQIGLENKPFTIYKAGEMFYERRNILHNLAGNNLKDRKSKVLLITIIKKGREGYKPEYIPATSKN</sequence>
<evidence type="ECO:0000313" key="2">
    <source>
        <dbReference type="EMBL" id="SFP72634.1"/>
    </source>
</evidence>
<organism evidence="2 3">
    <name type="scientific">Pseudarcicella hirudinis</name>
    <dbReference type="NCBI Taxonomy" id="1079859"/>
    <lineage>
        <taxon>Bacteria</taxon>
        <taxon>Pseudomonadati</taxon>
        <taxon>Bacteroidota</taxon>
        <taxon>Cytophagia</taxon>
        <taxon>Cytophagales</taxon>
        <taxon>Flectobacillaceae</taxon>
        <taxon>Pseudarcicella</taxon>
    </lineage>
</organism>
<dbReference type="AlphaFoldDB" id="A0A1I5SPC1"/>
<dbReference type="STRING" id="1079859.SAMN04515674_105136"/>
<dbReference type="InterPro" id="IPR011051">
    <property type="entry name" value="RmlC_Cupin_sf"/>
</dbReference>
<dbReference type="RefSeq" id="WP_092016589.1">
    <property type="nucleotide sequence ID" value="NZ_FOXH01000005.1"/>
</dbReference>
<proteinExistence type="predicted"/>
<gene>
    <name evidence="2" type="ORF">SAMN04515674_105136</name>
</gene>
<evidence type="ECO:0000259" key="1">
    <source>
        <dbReference type="Pfam" id="PF07883"/>
    </source>
</evidence>
<dbReference type="PANTHER" id="PTHR38599">
    <property type="entry name" value="CUPIN DOMAIN PROTEIN (AFU_ORTHOLOGUE AFUA_3G13620)"/>
    <property type="match status" value="1"/>
</dbReference>
<accession>A0A1I5SPC1</accession>
<feature type="domain" description="Cupin type-2" evidence="1">
    <location>
        <begin position="61"/>
        <end position="120"/>
    </location>
</feature>